<dbReference type="SUPFAM" id="SSF46785">
    <property type="entry name" value="Winged helix' DNA-binding domain"/>
    <property type="match status" value="1"/>
</dbReference>
<dbReference type="EMBL" id="ML977324">
    <property type="protein sequence ID" value="KAF2115133.1"/>
    <property type="molecule type" value="Genomic_DNA"/>
</dbReference>
<keyword evidence="1 6" id="KW-0489">Methyltransferase</keyword>
<evidence type="ECO:0000256" key="3">
    <source>
        <dbReference type="ARBA" id="ARBA00022691"/>
    </source>
</evidence>
<evidence type="ECO:0000256" key="1">
    <source>
        <dbReference type="ARBA" id="ARBA00022603"/>
    </source>
</evidence>
<dbReference type="Proteomes" id="UP000799770">
    <property type="component" value="Unassembled WGS sequence"/>
</dbReference>
<evidence type="ECO:0000313" key="6">
    <source>
        <dbReference type="EMBL" id="KAF2115133.1"/>
    </source>
</evidence>
<dbReference type="InterPro" id="IPR016461">
    <property type="entry name" value="COMT-like"/>
</dbReference>
<keyword evidence="7" id="KW-1185">Reference proteome</keyword>
<dbReference type="Gene3D" id="1.10.10.10">
    <property type="entry name" value="Winged helix-like DNA-binding domain superfamily/Winged helix DNA-binding domain"/>
    <property type="match status" value="1"/>
</dbReference>
<protein>
    <submittedName>
        <fullName evidence="6">S-adenosyl-L-methionine-dependent methyltransferase</fullName>
    </submittedName>
</protein>
<dbReference type="GO" id="GO:0008171">
    <property type="term" value="F:O-methyltransferase activity"/>
    <property type="evidence" value="ECO:0007669"/>
    <property type="project" value="InterPro"/>
</dbReference>
<dbReference type="PROSITE" id="PS51683">
    <property type="entry name" value="SAM_OMT_II"/>
    <property type="match status" value="1"/>
</dbReference>
<accession>A0A6A5Z7V8</accession>
<dbReference type="InterPro" id="IPR036390">
    <property type="entry name" value="WH_DNA-bd_sf"/>
</dbReference>
<evidence type="ECO:0000313" key="7">
    <source>
        <dbReference type="Proteomes" id="UP000799770"/>
    </source>
</evidence>
<dbReference type="PANTHER" id="PTHR43712">
    <property type="entry name" value="PUTATIVE (AFU_ORTHOLOGUE AFUA_4G14580)-RELATED"/>
    <property type="match status" value="1"/>
</dbReference>
<dbReference type="OrthoDB" id="1535081at2759"/>
<name>A0A6A5Z7V8_9PLEO</name>
<dbReference type="SUPFAM" id="SSF53335">
    <property type="entry name" value="S-adenosyl-L-methionine-dependent methyltransferases"/>
    <property type="match status" value="1"/>
</dbReference>
<dbReference type="PANTHER" id="PTHR43712:SF1">
    <property type="entry name" value="HYPOTHETICAL O-METHYLTRANSFERASE (EUROFUNG)-RELATED"/>
    <property type="match status" value="1"/>
</dbReference>
<keyword evidence="3" id="KW-0949">S-adenosyl-L-methionine</keyword>
<organism evidence="6 7">
    <name type="scientific">Lophiotrema nucula</name>
    <dbReference type="NCBI Taxonomy" id="690887"/>
    <lineage>
        <taxon>Eukaryota</taxon>
        <taxon>Fungi</taxon>
        <taxon>Dikarya</taxon>
        <taxon>Ascomycota</taxon>
        <taxon>Pezizomycotina</taxon>
        <taxon>Dothideomycetes</taxon>
        <taxon>Pleosporomycetidae</taxon>
        <taxon>Pleosporales</taxon>
        <taxon>Lophiotremataceae</taxon>
        <taxon>Lophiotrema</taxon>
    </lineage>
</organism>
<dbReference type="GO" id="GO:0032259">
    <property type="term" value="P:methylation"/>
    <property type="evidence" value="ECO:0007669"/>
    <property type="project" value="UniProtKB-KW"/>
</dbReference>
<dbReference type="InterPro" id="IPR036388">
    <property type="entry name" value="WH-like_DNA-bd_sf"/>
</dbReference>
<dbReference type="PIRSF" id="PIRSF005739">
    <property type="entry name" value="O-mtase"/>
    <property type="match status" value="1"/>
</dbReference>
<dbReference type="InterPro" id="IPR029063">
    <property type="entry name" value="SAM-dependent_MTases_sf"/>
</dbReference>
<evidence type="ECO:0000256" key="2">
    <source>
        <dbReference type="ARBA" id="ARBA00022679"/>
    </source>
</evidence>
<dbReference type="Pfam" id="PF00891">
    <property type="entry name" value="Methyltransf_2"/>
    <property type="match status" value="1"/>
</dbReference>
<sequence length="410" mass="45841">MSSTPKPAGDEATALITQLARLTPSSLSHDKQARYAALALSRQLTAVLEGPVNRATELTFKPMTTIAAQIGVRMNFFSAIVDATTNSAALSISSAELAEITGADALLVSRILRVMSSIDFVTEVGKDEWRANETTKAMATPEIAAGHRFVYTCLVQSAVQLPRFLSSIGWQSPEEPRAGVFQFAQKTEKDMFSWLVSTDTENGLWRDFNTFMGHTMGAREYWVEWWDVEGRLLSGFDERSGEGVLLVDVAGGRGHDVQAFCEKVGEGRGRVVLQEVRGVLDGIEEGELDRSVERMEYDFFSEQPVKGARAYFMHHILHDWSDKYCHMILKQLREAMTPGYSRLLIHDLILPDTGAAEYQARFDLTMMTFNSGMERSRSQWRKLMEEAGFKMLGLWEHFDADGIVEVEVAA</sequence>
<dbReference type="InterPro" id="IPR001077">
    <property type="entry name" value="COMT_C"/>
</dbReference>
<keyword evidence="2 6" id="KW-0808">Transferase</keyword>
<evidence type="ECO:0000259" key="5">
    <source>
        <dbReference type="Pfam" id="PF00891"/>
    </source>
</evidence>
<dbReference type="AlphaFoldDB" id="A0A6A5Z7V8"/>
<proteinExistence type="predicted"/>
<evidence type="ECO:0000256" key="4">
    <source>
        <dbReference type="PIRSR" id="PIRSR005739-1"/>
    </source>
</evidence>
<feature type="active site" description="Proton acceptor" evidence="4">
    <location>
        <position position="318"/>
    </location>
</feature>
<reference evidence="6" key="1">
    <citation type="journal article" date="2020" name="Stud. Mycol.">
        <title>101 Dothideomycetes genomes: a test case for predicting lifestyles and emergence of pathogens.</title>
        <authorList>
            <person name="Haridas S."/>
            <person name="Albert R."/>
            <person name="Binder M."/>
            <person name="Bloem J."/>
            <person name="Labutti K."/>
            <person name="Salamov A."/>
            <person name="Andreopoulos B."/>
            <person name="Baker S."/>
            <person name="Barry K."/>
            <person name="Bills G."/>
            <person name="Bluhm B."/>
            <person name="Cannon C."/>
            <person name="Castanera R."/>
            <person name="Culley D."/>
            <person name="Daum C."/>
            <person name="Ezra D."/>
            <person name="Gonzalez J."/>
            <person name="Henrissat B."/>
            <person name="Kuo A."/>
            <person name="Liang C."/>
            <person name="Lipzen A."/>
            <person name="Lutzoni F."/>
            <person name="Magnuson J."/>
            <person name="Mondo S."/>
            <person name="Nolan M."/>
            <person name="Ohm R."/>
            <person name="Pangilinan J."/>
            <person name="Park H.-J."/>
            <person name="Ramirez L."/>
            <person name="Alfaro M."/>
            <person name="Sun H."/>
            <person name="Tritt A."/>
            <person name="Yoshinaga Y."/>
            <person name="Zwiers L.-H."/>
            <person name="Turgeon B."/>
            <person name="Goodwin S."/>
            <person name="Spatafora J."/>
            <person name="Crous P."/>
            <person name="Grigoriev I."/>
        </authorList>
    </citation>
    <scope>NUCLEOTIDE SEQUENCE</scope>
    <source>
        <strain evidence="6">CBS 627.86</strain>
    </source>
</reference>
<dbReference type="Gene3D" id="3.40.50.150">
    <property type="entry name" value="Vaccinia Virus protein VP39"/>
    <property type="match status" value="1"/>
</dbReference>
<feature type="domain" description="O-methyltransferase C-terminal" evidence="5">
    <location>
        <begin position="245"/>
        <end position="390"/>
    </location>
</feature>
<gene>
    <name evidence="6" type="ORF">BDV96DRAFT_600265</name>
</gene>